<protein>
    <submittedName>
        <fullName evidence="1">Uncharacterized protein</fullName>
    </submittedName>
</protein>
<dbReference type="Proteomes" id="UP000050525">
    <property type="component" value="Unassembled WGS sequence"/>
</dbReference>
<evidence type="ECO:0000313" key="2">
    <source>
        <dbReference type="Proteomes" id="UP000050525"/>
    </source>
</evidence>
<evidence type="ECO:0000313" key="1">
    <source>
        <dbReference type="EMBL" id="KYO20367.1"/>
    </source>
</evidence>
<dbReference type="AlphaFoldDB" id="A0A151M789"/>
<comment type="caution">
    <text evidence="1">The sequence shown here is derived from an EMBL/GenBank/DDBJ whole genome shotgun (WGS) entry which is preliminary data.</text>
</comment>
<accession>A0A151M789</accession>
<organism evidence="1 2">
    <name type="scientific">Alligator mississippiensis</name>
    <name type="common">American alligator</name>
    <dbReference type="NCBI Taxonomy" id="8496"/>
    <lineage>
        <taxon>Eukaryota</taxon>
        <taxon>Metazoa</taxon>
        <taxon>Chordata</taxon>
        <taxon>Craniata</taxon>
        <taxon>Vertebrata</taxon>
        <taxon>Euteleostomi</taxon>
        <taxon>Archelosauria</taxon>
        <taxon>Archosauria</taxon>
        <taxon>Crocodylia</taxon>
        <taxon>Alligatoridae</taxon>
        <taxon>Alligatorinae</taxon>
        <taxon>Alligator</taxon>
    </lineage>
</organism>
<reference evidence="1 2" key="1">
    <citation type="journal article" date="2012" name="Genome Biol.">
        <title>Sequencing three crocodilian genomes to illuminate the evolution of archosaurs and amniotes.</title>
        <authorList>
            <person name="St John J.A."/>
            <person name="Braun E.L."/>
            <person name="Isberg S.R."/>
            <person name="Miles L.G."/>
            <person name="Chong A.Y."/>
            <person name="Gongora J."/>
            <person name="Dalzell P."/>
            <person name="Moran C."/>
            <person name="Bed'hom B."/>
            <person name="Abzhanov A."/>
            <person name="Burgess S.C."/>
            <person name="Cooksey A.M."/>
            <person name="Castoe T.A."/>
            <person name="Crawford N.G."/>
            <person name="Densmore L.D."/>
            <person name="Drew J.C."/>
            <person name="Edwards S.V."/>
            <person name="Faircloth B.C."/>
            <person name="Fujita M.K."/>
            <person name="Greenwold M.J."/>
            <person name="Hoffmann F.G."/>
            <person name="Howard J.M."/>
            <person name="Iguchi T."/>
            <person name="Janes D.E."/>
            <person name="Khan S.Y."/>
            <person name="Kohno S."/>
            <person name="de Koning A.J."/>
            <person name="Lance S.L."/>
            <person name="McCarthy F.M."/>
            <person name="McCormack J.E."/>
            <person name="Merchant M.E."/>
            <person name="Peterson D.G."/>
            <person name="Pollock D.D."/>
            <person name="Pourmand N."/>
            <person name="Raney B.J."/>
            <person name="Roessler K.A."/>
            <person name="Sanford J.R."/>
            <person name="Sawyer R.H."/>
            <person name="Schmidt C.J."/>
            <person name="Triplett E.W."/>
            <person name="Tuberville T.D."/>
            <person name="Venegas-Anaya M."/>
            <person name="Howard J.T."/>
            <person name="Jarvis E.D."/>
            <person name="Guillette L.J.Jr."/>
            <person name="Glenn T.C."/>
            <person name="Green R.E."/>
            <person name="Ray D.A."/>
        </authorList>
    </citation>
    <scope>NUCLEOTIDE SEQUENCE [LARGE SCALE GENOMIC DNA]</scope>
    <source>
        <strain evidence="1">KSC_2009_1</strain>
    </source>
</reference>
<sequence>MSSISSWCSPSNHCAVEVVIKSLSLAALRIHEYNKQADRSRKMCHFIFLKSYFGVSVWQQHIVIVLNF</sequence>
<name>A0A151M789_ALLMI</name>
<dbReference type="EMBL" id="AKHW03006437">
    <property type="protein sequence ID" value="KYO20367.1"/>
    <property type="molecule type" value="Genomic_DNA"/>
</dbReference>
<keyword evidence="2" id="KW-1185">Reference proteome</keyword>
<gene>
    <name evidence="1" type="ORF">Y1Q_0010885</name>
</gene>
<proteinExistence type="predicted"/>